<evidence type="ECO:0000259" key="1">
    <source>
        <dbReference type="Pfam" id="PF04575"/>
    </source>
</evidence>
<proteinExistence type="predicted"/>
<sequence length="450" mass="50529">MKNHVSLALKLFTLLISSLIFSAHADENTSEVTQSYSHEYLKQLFNSFRRQQAYAYASQFLGELEGNPEFDYIYGVAAIDTGHASKGVFALERVVLAFPSDHVSRLELARGYFILEEYPRAREEFETVLRISPPQQVKDTAMGYIDQISLREARYKTISSGFIEIAMGTDSNVNSGPENTDLLIVNLAPDSLGQDDVFTDFAAAWQITSPLSPGWLINSAITGAFRFNQELDEFNTATGTLQLGVARIFKHSRYKAGLIYQQFNLDGNDYRTLSGVNLEWNYSLNQKSRLISILQYARLDYATFAINNSNLITLSMGYNYAFNGPLSPLLFTSVNYSAESARETSQDARANTEREILGARAGTVLTLSSNLALQLSASYQNSQYAAAQTFGGFNNAIRDDAYTTADINLLWVFTRGWRLDTKFSYLDNRSNVEIYNYSRTMLSLSLNHSF</sequence>
<dbReference type="InterPro" id="IPR011990">
    <property type="entry name" value="TPR-like_helical_dom_sf"/>
</dbReference>
<accession>A0A3B0X9W3</accession>
<reference evidence="2" key="1">
    <citation type="submission" date="2018-06" db="EMBL/GenBank/DDBJ databases">
        <authorList>
            <person name="Zhirakovskaya E."/>
        </authorList>
    </citation>
    <scope>NUCLEOTIDE SEQUENCE</scope>
</reference>
<dbReference type="InterPro" id="IPR007655">
    <property type="entry name" value="Slam_C"/>
</dbReference>
<dbReference type="SUPFAM" id="SSF48452">
    <property type="entry name" value="TPR-like"/>
    <property type="match status" value="1"/>
</dbReference>
<gene>
    <name evidence="2" type="ORF">MNBD_GAMMA11-2068</name>
</gene>
<dbReference type="Gene3D" id="1.25.40.10">
    <property type="entry name" value="Tetratricopeptide repeat domain"/>
    <property type="match status" value="1"/>
</dbReference>
<evidence type="ECO:0000313" key="2">
    <source>
        <dbReference type="EMBL" id="VAW65048.1"/>
    </source>
</evidence>
<dbReference type="EMBL" id="UOFG01000243">
    <property type="protein sequence ID" value="VAW65048.1"/>
    <property type="molecule type" value="Genomic_DNA"/>
</dbReference>
<protein>
    <recommendedName>
        <fullName evidence="1">Surface lipoprotein assembly modifier C-terminal domain-containing protein</fullName>
    </recommendedName>
</protein>
<name>A0A3B0X9W3_9ZZZZ</name>
<dbReference type="SUPFAM" id="SSF56935">
    <property type="entry name" value="Porins"/>
    <property type="match status" value="1"/>
</dbReference>
<feature type="domain" description="Surface lipoprotein assembly modifier C-terminal" evidence="1">
    <location>
        <begin position="207"/>
        <end position="450"/>
    </location>
</feature>
<dbReference type="AlphaFoldDB" id="A0A3B0X9W3"/>
<organism evidence="2">
    <name type="scientific">hydrothermal vent metagenome</name>
    <dbReference type="NCBI Taxonomy" id="652676"/>
    <lineage>
        <taxon>unclassified sequences</taxon>
        <taxon>metagenomes</taxon>
        <taxon>ecological metagenomes</taxon>
    </lineage>
</organism>
<dbReference type="Pfam" id="PF04575">
    <property type="entry name" value="SlipAM"/>
    <property type="match status" value="1"/>
</dbReference>